<dbReference type="Gene3D" id="3.40.50.10350">
    <property type="entry name" value="Glycerate kinase, domain 1"/>
    <property type="match status" value="1"/>
</dbReference>
<evidence type="ECO:0000313" key="6">
    <source>
        <dbReference type="Proteomes" id="UP000013569"/>
    </source>
</evidence>
<comment type="caution">
    <text evidence="5">The sequence shown here is derived from an EMBL/GenBank/DDBJ whole genome shotgun (WGS) entry which is preliminary data.</text>
</comment>
<keyword evidence="3 4" id="KW-0418">Kinase</keyword>
<evidence type="ECO:0000256" key="2">
    <source>
        <dbReference type="ARBA" id="ARBA00022679"/>
    </source>
</evidence>
<dbReference type="InterPro" id="IPR018197">
    <property type="entry name" value="Glycerate_kinase_RE-like"/>
</dbReference>
<dbReference type="PANTHER" id="PTHR21599:SF0">
    <property type="entry name" value="GLYCERATE KINASE"/>
    <property type="match status" value="1"/>
</dbReference>
<reference evidence="5 6" key="1">
    <citation type="journal article" date="2013" name="Genome Announc.">
        <title>Draft Genome Sequence of a Benzothiophene-Desulfurizing Bacterium, Gordona terrae Strain C-6.</title>
        <authorList>
            <person name="Wang W."/>
            <person name="Ma T."/>
            <person name="Ren Y."/>
            <person name="Li G."/>
        </authorList>
    </citation>
    <scope>NUCLEOTIDE SEQUENCE [LARGE SCALE GENOMIC DNA]</scope>
    <source>
        <strain evidence="5 6">C-6</strain>
    </source>
</reference>
<evidence type="ECO:0000256" key="4">
    <source>
        <dbReference type="PIRNR" id="PIRNR006078"/>
    </source>
</evidence>
<accession>R7Y7R1</accession>
<dbReference type="Gene3D" id="3.90.1510.10">
    <property type="entry name" value="Glycerate kinase, domain 2"/>
    <property type="match status" value="1"/>
</dbReference>
<dbReference type="PANTHER" id="PTHR21599">
    <property type="entry name" value="GLYCERATE KINASE"/>
    <property type="match status" value="1"/>
</dbReference>
<dbReference type="PIRSF" id="PIRSF006078">
    <property type="entry name" value="GlxK"/>
    <property type="match status" value="1"/>
</dbReference>
<dbReference type="GO" id="GO:0031388">
    <property type="term" value="P:organic acid phosphorylation"/>
    <property type="evidence" value="ECO:0007669"/>
    <property type="project" value="UniProtKB-UniRule"/>
</dbReference>
<evidence type="ECO:0000256" key="3">
    <source>
        <dbReference type="ARBA" id="ARBA00022777"/>
    </source>
</evidence>
<dbReference type="InterPro" id="IPR004381">
    <property type="entry name" value="Glycerate_kinase"/>
</dbReference>
<dbReference type="InterPro" id="IPR036129">
    <property type="entry name" value="Glycerate_kinase_sf"/>
</dbReference>
<gene>
    <name evidence="5" type="ORF">GTC6_14744</name>
</gene>
<organism evidence="5 6">
    <name type="scientific">Gordonia terrae C-6</name>
    <dbReference type="NCBI Taxonomy" id="1316928"/>
    <lineage>
        <taxon>Bacteria</taxon>
        <taxon>Bacillati</taxon>
        <taxon>Actinomycetota</taxon>
        <taxon>Actinomycetes</taxon>
        <taxon>Mycobacteriales</taxon>
        <taxon>Gordoniaceae</taxon>
        <taxon>Gordonia</taxon>
    </lineage>
</organism>
<dbReference type="GO" id="GO:0008887">
    <property type="term" value="F:glycerate kinase activity"/>
    <property type="evidence" value="ECO:0007669"/>
    <property type="project" value="UniProtKB-UniRule"/>
</dbReference>
<comment type="similarity">
    <text evidence="1 4">Belongs to the glycerate kinase type-1 family.</text>
</comment>
<protein>
    <submittedName>
        <fullName evidence="5">Glycerate kinase</fullName>
    </submittedName>
</protein>
<dbReference type="AlphaFoldDB" id="R7Y7R1"/>
<keyword evidence="2 4" id="KW-0808">Transferase</keyword>
<dbReference type="SUPFAM" id="SSF110738">
    <property type="entry name" value="Glycerate kinase I"/>
    <property type="match status" value="1"/>
</dbReference>
<dbReference type="PATRIC" id="fig|1316928.3.peg.2975"/>
<dbReference type="Proteomes" id="UP000013569">
    <property type="component" value="Unassembled WGS sequence"/>
</dbReference>
<dbReference type="InterPro" id="IPR018193">
    <property type="entry name" value="Glyc_kinase_flavodox-like_fold"/>
</dbReference>
<evidence type="ECO:0000313" key="5">
    <source>
        <dbReference type="EMBL" id="EON32068.1"/>
    </source>
</evidence>
<dbReference type="NCBIfam" id="TIGR00045">
    <property type="entry name" value="glycerate kinase"/>
    <property type="match status" value="1"/>
</dbReference>
<dbReference type="EMBL" id="AQPW01000017">
    <property type="protein sequence ID" value="EON32068.1"/>
    <property type="molecule type" value="Genomic_DNA"/>
</dbReference>
<proteinExistence type="inferred from homology"/>
<evidence type="ECO:0000256" key="1">
    <source>
        <dbReference type="ARBA" id="ARBA00006284"/>
    </source>
</evidence>
<name>R7Y7R1_9ACTN</name>
<dbReference type="Pfam" id="PF02595">
    <property type="entry name" value="Gly_kinase"/>
    <property type="match status" value="1"/>
</dbReference>
<sequence>MPMSVRVPQRILVAPSGFKESLDAVSVAAAIAAGVRRTLPGVRVDIAPIADGGEGTARILAAAGNGRLHELTVCGPTGEPVQSHWAEVGVGRNRIGVVEMAAAAGLALVPAEQRDPGATTTFGVGQLIAAALDAGVSAILVGCGDSGTCDGGAGALQALGARVLDRDGREIGRGGDELARAASLDLTGLHPRLRETEVVVAGNPHNVLTGPNGVARVFGPQKGATPAQVDSLASALDIWADVLQRDGLADIDYRHGAGSGASGGLGAGLAAVGGILRSRFDALLDSGLSGIDLDHRIGKADLVITAEGSIDFQTPHGKVPAEVARRAQLRGVPVVALAGSLGHGAPSVHDVGIGAIASIIAVPMPLSEAVANGEQLLADAAERTMRMILLGAAVSARAGQRKRKKAV</sequence>